<feature type="transmembrane region" description="Helical" evidence="1">
    <location>
        <begin position="133"/>
        <end position="151"/>
    </location>
</feature>
<dbReference type="AlphaFoldDB" id="A0A062XJZ8"/>
<keyword evidence="1" id="KW-1133">Transmembrane helix</keyword>
<dbReference type="Proteomes" id="UP000027284">
    <property type="component" value="Unassembled WGS sequence"/>
</dbReference>
<keyword evidence="1" id="KW-0472">Membrane</keyword>
<reference evidence="2 3" key="1">
    <citation type="submission" date="2014-04" db="EMBL/GenBank/DDBJ databases">
        <title>The Genome Sequence of Thermoanaerobaculum aquaticum MP-01, The First Cultivated Group 23 Acidobacterium.</title>
        <authorList>
            <person name="Stamps B.W."/>
            <person name="Losey N.A."/>
            <person name="Lawson P.A."/>
            <person name="Stevenson B.S."/>
        </authorList>
    </citation>
    <scope>NUCLEOTIDE SEQUENCE [LARGE SCALE GENOMIC DNA]</scope>
    <source>
        <strain evidence="2 3">MP-01</strain>
    </source>
</reference>
<gene>
    <name evidence="2" type="ORF">EG19_09365</name>
</gene>
<keyword evidence="3" id="KW-1185">Reference proteome</keyword>
<keyword evidence="1" id="KW-0812">Transmembrane</keyword>
<feature type="transmembrane region" description="Helical" evidence="1">
    <location>
        <begin position="94"/>
        <end position="112"/>
    </location>
</feature>
<evidence type="ECO:0000313" key="2">
    <source>
        <dbReference type="EMBL" id="KDA52857.1"/>
    </source>
</evidence>
<dbReference type="EMBL" id="JMFG01000043">
    <property type="protein sequence ID" value="KDA52857.1"/>
    <property type="molecule type" value="Genomic_DNA"/>
</dbReference>
<sequence length="156" mass="17353">MRNMASKEIIVPTLFLWLLAAWCLWISGKSFRVRSGSEPLSALFGVVSGARFWPDKARRGYLLFSGGFWLGVSTIVCVFELLAASNPTGSGEKYAIAFLVLASYWNLLEVFFARRGIFFVPLFVKFFGAKSATLIKAFLAAGSFFQLWRALGWSVA</sequence>
<accession>A0A062XJZ8</accession>
<evidence type="ECO:0000256" key="1">
    <source>
        <dbReference type="SAM" id="Phobius"/>
    </source>
</evidence>
<proteinExistence type="predicted"/>
<evidence type="ECO:0000313" key="3">
    <source>
        <dbReference type="Proteomes" id="UP000027284"/>
    </source>
</evidence>
<name>A0A062XJZ8_9BACT</name>
<feature type="transmembrane region" description="Helical" evidence="1">
    <location>
        <begin position="61"/>
        <end position="82"/>
    </location>
</feature>
<organism evidence="2 3">
    <name type="scientific">Thermoanaerobaculum aquaticum</name>
    <dbReference type="NCBI Taxonomy" id="1312852"/>
    <lineage>
        <taxon>Bacteria</taxon>
        <taxon>Pseudomonadati</taxon>
        <taxon>Acidobacteriota</taxon>
        <taxon>Thermoanaerobaculia</taxon>
        <taxon>Thermoanaerobaculales</taxon>
        <taxon>Thermoanaerobaculaceae</taxon>
        <taxon>Thermoanaerobaculum</taxon>
    </lineage>
</organism>
<comment type="caution">
    <text evidence="2">The sequence shown here is derived from an EMBL/GenBank/DDBJ whole genome shotgun (WGS) entry which is preliminary data.</text>
</comment>
<protein>
    <submittedName>
        <fullName evidence="2">Uncharacterized protein</fullName>
    </submittedName>
</protein>